<keyword evidence="3" id="KW-1185">Reference proteome</keyword>
<organism evidence="2 3">
    <name type="scientific">Candidatus Accumulibacter adjunctus</name>
    <dbReference type="NCBI Taxonomy" id="1454001"/>
    <lineage>
        <taxon>Bacteria</taxon>
        <taxon>Pseudomonadati</taxon>
        <taxon>Pseudomonadota</taxon>
        <taxon>Betaproteobacteria</taxon>
        <taxon>Candidatus Accumulibacter</taxon>
    </lineage>
</organism>
<dbReference type="EMBL" id="JFAX01000001">
    <property type="protein sequence ID" value="EXI69537.1"/>
    <property type="molecule type" value="Genomic_DNA"/>
</dbReference>
<proteinExistence type="predicted"/>
<protein>
    <submittedName>
        <fullName evidence="2">Uncharacterized protein</fullName>
    </submittedName>
</protein>
<dbReference type="AlphaFoldDB" id="A0A011NY20"/>
<accession>A0A011NY20</accession>
<feature type="region of interest" description="Disordered" evidence="1">
    <location>
        <begin position="81"/>
        <end position="134"/>
    </location>
</feature>
<evidence type="ECO:0000313" key="2">
    <source>
        <dbReference type="EMBL" id="EXI69537.1"/>
    </source>
</evidence>
<sequence>MQRSARADVHSSDPVARRRSVIVSLLSCLRSASCLQASLAVAALPQPTAKQDAYLIATADTQAQLVSRQDRPRRDRAVAVNPRANHRSPALLDRSNDRRGLTTANLPLQPGCRCRQRSSRSGRQPMPSPGAPWRVDAPSLCRHACNQEGPGDCWRKLPATMSAAAAGRLPATRRATDDSRGGAASRLAGPTNGKCTRRRDRCSHESC</sequence>
<dbReference type="Proteomes" id="UP000020218">
    <property type="component" value="Unassembled WGS sequence"/>
</dbReference>
<gene>
    <name evidence="2" type="ORF">AW08_00030</name>
</gene>
<comment type="caution">
    <text evidence="2">The sequence shown here is derived from an EMBL/GenBank/DDBJ whole genome shotgun (WGS) entry which is preliminary data.</text>
</comment>
<evidence type="ECO:0000313" key="3">
    <source>
        <dbReference type="Proteomes" id="UP000020218"/>
    </source>
</evidence>
<dbReference type="STRING" id="1454001.AW08_00030"/>
<reference evidence="2" key="1">
    <citation type="submission" date="2014-02" db="EMBL/GenBank/DDBJ databases">
        <title>Expanding our view of genomic diversity in Candidatus Accumulibacter clades.</title>
        <authorList>
            <person name="Skennerton C.T."/>
            <person name="Barr J.J."/>
            <person name="Slater F.R."/>
            <person name="Bond P.L."/>
            <person name="Tyson G.W."/>
        </authorList>
    </citation>
    <scope>NUCLEOTIDE SEQUENCE [LARGE SCALE GENOMIC DNA]</scope>
</reference>
<feature type="region of interest" description="Disordered" evidence="1">
    <location>
        <begin position="165"/>
        <end position="207"/>
    </location>
</feature>
<evidence type="ECO:0000256" key="1">
    <source>
        <dbReference type="SAM" id="MobiDB-lite"/>
    </source>
</evidence>
<name>A0A011NY20_9PROT</name>